<dbReference type="PANTHER" id="PTHR37017">
    <property type="entry name" value="AB HYDROLASE-1 DOMAIN-CONTAINING PROTEIN-RELATED"/>
    <property type="match status" value="1"/>
</dbReference>
<evidence type="ECO:0000313" key="2">
    <source>
        <dbReference type="EMBL" id="SDT06415.1"/>
    </source>
</evidence>
<dbReference type="SUPFAM" id="SSF53474">
    <property type="entry name" value="alpha/beta-Hydrolases"/>
    <property type="match status" value="1"/>
</dbReference>
<dbReference type="InterPro" id="IPR000073">
    <property type="entry name" value="AB_hydrolase_1"/>
</dbReference>
<keyword evidence="2" id="KW-0378">Hydrolase</keyword>
<name>A0A1H1XAU9_9ACTN</name>
<sequence>MPVPTTDSVRPTPLLLLSGLWHGSWCWSEVLPYLAATGRIVVPVDLAGHGLYARRPASYGHGRHDPVAVDTAITPGPRVSMDDAADLLLSQIEQIGGGSPVSVLAHSTAGLVLTRVAEQAPESIAHAIYLTAFMPASGVEPAFYNEIGEAAGNELRPLYRGDPTQTGALRLDLGTDDQRYLAAVRHALYHDVDRSLADAAIALLSPDSPVGITLGGTTLTAAGWGSVPRSYIVCTEDRALMPAVQQRFIAEADAAFPDNPTTVDCLESSHSPFLSMPRELARIIADKV</sequence>
<dbReference type="InterPro" id="IPR052897">
    <property type="entry name" value="Sec-Metab_Biosynth_Hydrolase"/>
</dbReference>
<dbReference type="InterPro" id="IPR029058">
    <property type="entry name" value="AB_hydrolase_fold"/>
</dbReference>
<dbReference type="Pfam" id="PF12697">
    <property type="entry name" value="Abhydrolase_6"/>
    <property type="match status" value="1"/>
</dbReference>
<evidence type="ECO:0000313" key="3">
    <source>
        <dbReference type="Proteomes" id="UP000199103"/>
    </source>
</evidence>
<protein>
    <submittedName>
        <fullName evidence="2">Alpha/beta hydrolase family protein</fullName>
    </submittedName>
</protein>
<dbReference type="Gene3D" id="3.40.50.1820">
    <property type="entry name" value="alpha/beta hydrolase"/>
    <property type="match status" value="1"/>
</dbReference>
<dbReference type="Proteomes" id="UP000199103">
    <property type="component" value="Chromosome I"/>
</dbReference>
<dbReference type="RefSeq" id="WP_091527184.1">
    <property type="nucleotide sequence ID" value="NZ_LT629772.1"/>
</dbReference>
<dbReference type="EMBL" id="LT629772">
    <property type="protein sequence ID" value="SDT06415.1"/>
    <property type="molecule type" value="Genomic_DNA"/>
</dbReference>
<reference evidence="2 3" key="1">
    <citation type="submission" date="2016-10" db="EMBL/GenBank/DDBJ databases">
        <authorList>
            <person name="de Groot N.N."/>
        </authorList>
    </citation>
    <scope>NUCLEOTIDE SEQUENCE [LARGE SCALE GENOMIC DNA]</scope>
    <source>
        <strain evidence="2 3">DSM 21800</strain>
    </source>
</reference>
<dbReference type="AlphaFoldDB" id="A0A1H1XAU9"/>
<feature type="domain" description="AB hydrolase-1" evidence="1">
    <location>
        <begin position="14"/>
        <end position="282"/>
    </location>
</feature>
<organism evidence="2 3">
    <name type="scientific">Microlunatus soli</name>
    <dbReference type="NCBI Taxonomy" id="630515"/>
    <lineage>
        <taxon>Bacteria</taxon>
        <taxon>Bacillati</taxon>
        <taxon>Actinomycetota</taxon>
        <taxon>Actinomycetes</taxon>
        <taxon>Propionibacteriales</taxon>
        <taxon>Propionibacteriaceae</taxon>
        <taxon>Microlunatus</taxon>
    </lineage>
</organism>
<keyword evidence="3" id="KW-1185">Reference proteome</keyword>
<accession>A0A1H1XAU9</accession>
<gene>
    <name evidence="2" type="ORF">SAMN04489812_4003</name>
</gene>
<proteinExistence type="predicted"/>
<dbReference type="OrthoDB" id="3827413at2"/>
<dbReference type="STRING" id="630515.SAMN04489812_4003"/>
<dbReference type="GO" id="GO:0016787">
    <property type="term" value="F:hydrolase activity"/>
    <property type="evidence" value="ECO:0007669"/>
    <property type="project" value="UniProtKB-KW"/>
</dbReference>
<dbReference type="PANTHER" id="PTHR37017:SF11">
    <property type="entry name" value="ESTERASE_LIPASE_THIOESTERASE DOMAIN-CONTAINING PROTEIN"/>
    <property type="match status" value="1"/>
</dbReference>
<evidence type="ECO:0000259" key="1">
    <source>
        <dbReference type="Pfam" id="PF12697"/>
    </source>
</evidence>